<sequence>MGLHNNEVENTLVASVIRAGGQSRKKQEENISKLVDAIEANGVAESVALEGEVRRLLLSYKSKSKSLYRAAVRRASELLAVASGESITVLQIVITTCAKGSKCNDALVREASCELMAGCLEVAYSQDLDVDETSWNEGADGLREE</sequence>
<accession>A0A7S3JWK2</accession>
<protein>
    <submittedName>
        <fullName evidence="1">Uncharacterized protein</fullName>
    </submittedName>
</protein>
<gene>
    <name evidence="1" type="ORF">ALAG00032_LOCUS8291</name>
</gene>
<name>A0A7S3JWK2_9STRA</name>
<proteinExistence type="predicted"/>
<reference evidence="1" key="1">
    <citation type="submission" date="2021-01" db="EMBL/GenBank/DDBJ databases">
        <authorList>
            <person name="Corre E."/>
            <person name="Pelletier E."/>
            <person name="Niang G."/>
            <person name="Scheremetjew M."/>
            <person name="Finn R."/>
            <person name="Kale V."/>
            <person name="Holt S."/>
            <person name="Cochrane G."/>
            <person name="Meng A."/>
            <person name="Brown T."/>
            <person name="Cohen L."/>
        </authorList>
    </citation>
    <scope>NUCLEOTIDE SEQUENCE</scope>
    <source>
        <strain evidence="1">CCMP1510</strain>
    </source>
</reference>
<organism evidence="1">
    <name type="scientific">Aureoumbra lagunensis</name>
    <dbReference type="NCBI Taxonomy" id="44058"/>
    <lineage>
        <taxon>Eukaryota</taxon>
        <taxon>Sar</taxon>
        <taxon>Stramenopiles</taxon>
        <taxon>Ochrophyta</taxon>
        <taxon>Pelagophyceae</taxon>
        <taxon>Pelagomonadales</taxon>
        <taxon>Aureoumbra</taxon>
    </lineage>
</organism>
<evidence type="ECO:0000313" key="1">
    <source>
        <dbReference type="EMBL" id="CAE0367534.1"/>
    </source>
</evidence>
<dbReference type="EMBL" id="HBIJ01012172">
    <property type="protein sequence ID" value="CAE0367534.1"/>
    <property type="molecule type" value="Transcribed_RNA"/>
</dbReference>
<dbReference type="AlphaFoldDB" id="A0A7S3JWK2"/>